<dbReference type="AlphaFoldDB" id="A0A829Y8U5"/>
<dbReference type="RefSeq" id="WP_161811114.1">
    <property type="nucleotide sequence ID" value="NZ_BLJN01000001.1"/>
</dbReference>
<gene>
    <name evidence="1" type="ORF">GCM10011487_14450</name>
</gene>
<evidence type="ECO:0000313" key="1">
    <source>
        <dbReference type="EMBL" id="GFE79445.1"/>
    </source>
</evidence>
<dbReference type="Proteomes" id="UP000445000">
    <property type="component" value="Unassembled WGS sequence"/>
</dbReference>
<dbReference type="EMBL" id="BLJN01000001">
    <property type="protein sequence ID" value="GFE79445.1"/>
    <property type="molecule type" value="Genomic_DNA"/>
</dbReference>
<protein>
    <submittedName>
        <fullName evidence="1">Uncharacterized protein</fullName>
    </submittedName>
</protein>
<sequence>MPVLPEDAVAHLRKRRDIHLGGQEMTPSYMASLLIRDAMVLGIDDLRVRLLSEGWTVVSGAQDWTRLGPGSELPRAALFRRLINFGQAGINEIRHEVYLVAYCSDAFAHDAAGLETLAGESPSPGVLATLEPGQFHMGFRV</sequence>
<accession>A0A829Y8U5</accession>
<reference evidence="2" key="1">
    <citation type="submission" date="2020-01" db="EMBL/GenBank/DDBJ databases">
        <title>'Steroidobacter agaridevorans' sp. nov., agar-degrading bacteria isolated from rhizosphere soils.</title>
        <authorList>
            <person name="Ikenaga M."/>
            <person name="Kataoka M."/>
            <person name="Murouchi A."/>
            <person name="Katsuragi S."/>
            <person name="Sakai M."/>
        </authorList>
    </citation>
    <scope>NUCLEOTIDE SEQUENCE [LARGE SCALE GENOMIC DNA]</scope>
    <source>
        <strain evidence="2">YU21-B</strain>
    </source>
</reference>
<comment type="caution">
    <text evidence="1">The sequence shown here is derived from an EMBL/GenBank/DDBJ whole genome shotgun (WGS) entry which is preliminary data.</text>
</comment>
<name>A0A829Y8U5_9GAMM</name>
<organism evidence="1 2">
    <name type="scientific">Steroidobacter agaridevorans</name>
    <dbReference type="NCBI Taxonomy" id="2695856"/>
    <lineage>
        <taxon>Bacteria</taxon>
        <taxon>Pseudomonadati</taxon>
        <taxon>Pseudomonadota</taxon>
        <taxon>Gammaproteobacteria</taxon>
        <taxon>Steroidobacterales</taxon>
        <taxon>Steroidobacteraceae</taxon>
        <taxon>Steroidobacter</taxon>
    </lineage>
</organism>
<evidence type="ECO:0000313" key="2">
    <source>
        <dbReference type="Proteomes" id="UP000445000"/>
    </source>
</evidence>
<keyword evidence="2" id="KW-1185">Reference proteome</keyword>
<proteinExistence type="predicted"/>